<proteinExistence type="predicted"/>
<evidence type="ECO:0000256" key="1">
    <source>
        <dbReference type="ARBA" id="ARBA00022801"/>
    </source>
</evidence>
<comment type="caution">
    <text evidence="3">The sequence shown here is derived from an EMBL/GenBank/DDBJ whole genome shotgun (WGS) entry which is preliminary data.</text>
</comment>
<dbReference type="Gene3D" id="3.40.50.1820">
    <property type="entry name" value="alpha/beta hydrolase"/>
    <property type="match status" value="1"/>
</dbReference>
<gene>
    <name evidence="3" type="ORF">Y717_24275</name>
</gene>
<dbReference type="PRINTS" id="PR00412">
    <property type="entry name" value="EPOXHYDRLASE"/>
</dbReference>
<dbReference type="SUPFAM" id="SSF53474">
    <property type="entry name" value="alpha/beta-Hydrolases"/>
    <property type="match status" value="1"/>
</dbReference>
<dbReference type="Pfam" id="PF00561">
    <property type="entry name" value="Abhydrolase_1"/>
    <property type="match status" value="1"/>
</dbReference>
<dbReference type="Proteomes" id="UP000245992">
    <property type="component" value="Unassembled WGS sequence"/>
</dbReference>
<dbReference type="InterPro" id="IPR000639">
    <property type="entry name" value="Epox_hydrolase-like"/>
</dbReference>
<dbReference type="RefSeq" id="WP_030350396.1">
    <property type="nucleotide sequence ID" value="NZ_AZSP01000172.1"/>
</dbReference>
<sequence>MHVHDHLGRPLTSARMSVNGTRLHYRVGGQGDPVVLLHGAPKTSYHWRDVVPCLTPHHTVITPDLRGLGDSEPAAAGFDTVTLAEDIAELMSGLGFDSYRVVGEDWGAAVAYQLAARHPDQVRQLVYQEAFLAGFGWEEMTHLDAERVAAGAWIYHIGFFFKPDIPEMLITGRERPFIDHWMSQEAHHVDALSSDFLDEYVRCYTMPGRLRAMLSIYRASLEDAELNRAAARTPLPMPVLAVGGRYAMGGDPARQMREVATDVREVLLDSGHHPAQETPRETAEAYLGFFTGDR</sequence>
<keyword evidence="4" id="KW-1185">Reference proteome</keyword>
<dbReference type="PRINTS" id="PR00111">
    <property type="entry name" value="ABHYDROLASE"/>
</dbReference>
<dbReference type="GO" id="GO:0016787">
    <property type="term" value="F:hydrolase activity"/>
    <property type="evidence" value="ECO:0007669"/>
    <property type="project" value="UniProtKB-KW"/>
</dbReference>
<reference evidence="3 4" key="1">
    <citation type="submission" date="2013-12" db="EMBL/GenBank/DDBJ databases">
        <title>Annotated genome of Streptomyces scopuliridis.</title>
        <authorList>
            <person name="Olson J.B."/>
        </authorList>
    </citation>
    <scope>NUCLEOTIDE SEQUENCE [LARGE SCALE GENOMIC DNA]</scope>
    <source>
        <strain evidence="3 4">RB72</strain>
    </source>
</reference>
<dbReference type="InterPro" id="IPR000073">
    <property type="entry name" value="AB_hydrolase_1"/>
</dbReference>
<protein>
    <submittedName>
        <fullName evidence="3">Hydrolase</fullName>
    </submittedName>
</protein>
<evidence type="ECO:0000313" key="4">
    <source>
        <dbReference type="Proteomes" id="UP000245992"/>
    </source>
</evidence>
<dbReference type="InterPro" id="IPR029058">
    <property type="entry name" value="AB_hydrolase_fold"/>
</dbReference>
<dbReference type="STRING" id="1440053.GCA_000718095_01223"/>
<accession>A0A2T7T6L7</accession>
<feature type="domain" description="AB hydrolase-1" evidence="2">
    <location>
        <begin position="33"/>
        <end position="135"/>
    </location>
</feature>
<dbReference type="EMBL" id="AZSP01000172">
    <property type="protein sequence ID" value="PVE10787.1"/>
    <property type="molecule type" value="Genomic_DNA"/>
</dbReference>
<dbReference type="PANTHER" id="PTHR43329">
    <property type="entry name" value="EPOXIDE HYDROLASE"/>
    <property type="match status" value="1"/>
</dbReference>
<name>A0A2T7T6L7_9ACTN</name>
<dbReference type="AlphaFoldDB" id="A0A2T7T6L7"/>
<dbReference type="OrthoDB" id="3507586at2"/>
<evidence type="ECO:0000313" key="3">
    <source>
        <dbReference type="EMBL" id="PVE10787.1"/>
    </source>
</evidence>
<evidence type="ECO:0000259" key="2">
    <source>
        <dbReference type="Pfam" id="PF00561"/>
    </source>
</evidence>
<keyword evidence="1 3" id="KW-0378">Hydrolase</keyword>
<organism evidence="3 4">
    <name type="scientific">Streptomyces scopuliridis RB72</name>
    <dbReference type="NCBI Taxonomy" id="1440053"/>
    <lineage>
        <taxon>Bacteria</taxon>
        <taxon>Bacillati</taxon>
        <taxon>Actinomycetota</taxon>
        <taxon>Actinomycetes</taxon>
        <taxon>Kitasatosporales</taxon>
        <taxon>Streptomycetaceae</taxon>
        <taxon>Streptomyces</taxon>
    </lineage>
</organism>